<dbReference type="EMBL" id="NEVM01000001">
    <property type="protein sequence ID" value="OZI38177.1"/>
    <property type="molecule type" value="Genomic_DNA"/>
</dbReference>
<dbReference type="SUPFAM" id="SSF53850">
    <property type="entry name" value="Periplasmic binding protein-like II"/>
    <property type="match status" value="1"/>
</dbReference>
<dbReference type="Pfam" id="PF03401">
    <property type="entry name" value="TctC"/>
    <property type="match status" value="1"/>
</dbReference>
<reference evidence="4" key="1">
    <citation type="submission" date="2017-05" db="EMBL/GenBank/DDBJ databases">
        <title>Complete and WGS of Bordetella genogroups.</title>
        <authorList>
            <person name="Spilker T."/>
            <person name="Lipuma J."/>
        </authorList>
    </citation>
    <scope>NUCLEOTIDE SEQUENCE [LARGE SCALE GENOMIC DNA]</scope>
    <source>
        <strain evidence="4">AU16122</strain>
    </source>
</reference>
<evidence type="ECO:0008006" key="5">
    <source>
        <dbReference type="Google" id="ProtNLM"/>
    </source>
</evidence>
<dbReference type="AlphaFoldDB" id="A0A261SMF9"/>
<dbReference type="PIRSF" id="PIRSF017082">
    <property type="entry name" value="YflP"/>
    <property type="match status" value="1"/>
</dbReference>
<proteinExistence type="inferred from homology"/>
<feature type="signal peptide" evidence="2">
    <location>
        <begin position="1"/>
        <end position="28"/>
    </location>
</feature>
<evidence type="ECO:0000256" key="2">
    <source>
        <dbReference type="SAM" id="SignalP"/>
    </source>
</evidence>
<accession>A0A261SMF9</accession>
<dbReference type="PANTHER" id="PTHR42928">
    <property type="entry name" value="TRICARBOXYLATE-BINDING PROTEIN"/>
    <property type="match status" value="1"/>
</dbReference>
<dbReference type="OrthoDB" id="8855218at2"/>
<dbReference type="CDD" id="cd13578">
    <property type="entry name" value="PBP2_Bug27"/>
    <property type="match status" value="1"/>
</dbReference>
<keyword evidence="2" id="KW-0732">Signal</keyword>
<protein>
    <recommendedName>
        <fullName evidence="5">ABC transporter substrate-binding protein</fullName>
    </recommendedName>
</protein>
<keyword evidence="4" id="KW-1185">Reference proteome</keyword>
<dbReference type="InterPro" id="IPR042100">
    <property type="entry name" value="Bug_dom1"/>
</dbReference>
<comment type="similarity">
    <text evidence="1">Belongs to the UPF0065 (bug) family.</text>
</comment>
<organism evidence="3 4">
    <name type="scientific">Bordetella genomosp. 10</name>
    <dbReference type="NCBI Taxonomy" id="1416804"/>
    <lineage>
        <taxon>Bacteria</taxon>
        <taxon>Pseudomonadati</taxon>
        <taxon>Pseudomonadota</taxon>
        <taxon>Betaproteobacteria</taxon>
        <taxon>Burkholderiales</taxon>
        <taxon>Alcaligenaceae</taxon>
        <taxon>Bordetella</taxon>
    </lineage>
</organism>
<dbReference type="PANTHER" id="PTHR42928:SF5">
    <property type="entry name" value="BLR1237 PROTEIN"/>
    <property type="match status" value="1"/>
</dbReference>
<sequence length="331" mass="34811">MAGDNMRSLFVTLLAAAALSSAATAAYAADAADSYPDKPIHLVVPYTTGGGNDTVARALAKSISVSLHANVIVENRPGANGVTAYEYVARADPDGYTLFMANTGSHAINPSLYKHLRYDPVKDFTPISEIAILPNVLVVSSKSNIHTLAELETYLRAHPESAMYGSAGVGSTQHLSGAMFSSALKIKMEHVPYKGTAPILTDLLGGRLLMSFANIVAVLPQIKNGDLVPLAVTSEQRVASLPDVPTVGETVKGFSAPVWFGLVSSKGVPQPIVAKLNEAVHQFVTNPEGKSQLAFIGAEPKWSTPADFAALIASDGRKWAKVVQESGATAE</sequence>
<comment type="caution">
    <text evidence="3">The sequence shown here is derived from an EMBL/GenBank/DDBJ whole genome shotgun (WGS) entry which is preliminary data.</text>
</comment>
<gene>
    <name evidence="3" type="ORF">CAL29_07530</name>
</gene>
<name>A0A261SMF9_9BORD</name>
<dbReference type="InterPro" id="IPR005064">
    <property type="entry name" value="BUG"/>
</dbReference>
<dbReference type="Gene3D" id="3.40.190.10">
    <property type="entry name" value="Periplasmic binding protein-like II"/>
    <property type="match status" value="1"/>
</dbReference>
<evidence type="ECO:0000313" key="3">
    <source>
        <dbReference type="EMBL" id="OZI38177.1"/>
    </source>
</evidence>
<feature type="chain" id="PRO_5012153177" description="ABC transporter substrate-binding protein" evidence="2">
    <location>
        <begin position="29"/>
        <end position="331"/>
    </location>
</feature>
<evidence type="ECO:0000313" key="4">
    <source>
        <dbReference type="Proteomes" id="UP000216020"/>
    </source>
</evidence>
<dbReference type="Proteomes" id="UP000216020">
    <property type="component" value="Unassembled WGS sequence"/>
</dbReference>
<evidence type="ECO:0000256" key="1">
    <source>
        <dbReference type="ARBA" id="ARBA00006987"/>
    </source>
</evidence>
<dbReference type="Gene3D" id="3.40.190.150">
    <property type="entry name" value="Bordetella uptake gene, domain 1"/>
    <property type="match status" value="1"/>
</dbReference>